<keyword evidence="3" id="KW-1185">Reference proteome</keyword>
<proteinExistence type="predicted"/>
<dbReference type="EMBL" id="LT598485">
    <property type="protein sequence ID" value="SCW00822.1"/>
    <property type="molecule type" value="Genomic_DNA"/>
</dbReference>
<evidence type="ECO:0000256" key="1">
    <source>
        <dbReference type="SAM" id="MobiDB-lite"/>
    </source>
</evidence>
<organism evidence="2 3">
    <name type="scientific">Lachancea fermentati</name>
    <name type="common">Zygosaccharomyces fermentati</name>
    <dbReference type="NCBI Taxonomy" id="4955"/>
    <lineage>
        <taxon>Eukaryota</taxon>
        <taxon>Fungi</taxon>
        <taxon>Dikarya</taxon>
        <taxon>Ascomycota</taxon>
        <taxon>Saccharomycotina</taxon>
        <taxon>Saccharomycetes</taxon>
        <taxon>Saccharomycetales</taxon>
        <taxon>Saccharomycetaceae</taxon>
        <taxon>Lachancea</taxon>
    </lineage>
</organism>
<reference evidence="2 3" key="1">
    <citation type="submission" date="2016-03" db="EMBL/GenBank/DDBJ databases">
        <authorList>
            <person name="Devillers H."/>
        </authorList>
    </citation>
    <scope>NUCLEOTIDE SEQUENCE [LARGE SCALE GENOMIC DNA]</scope>
    <source>
        <strain evidence="2">CBS 6772</strain>
    </source>
</reference>
<dbReference type="OMA" id="WSSVDWY"/>
<protein>
    <submittedName>
        <fullName evidence="2">LAFE_0C12772g1_1</fullName>
    </submittedName>
</protein>
<feature type="region of interest" description="Disordered" evidence="1">
    <location>
        <begin position="541"/>
        <end position="566"/>
    </location>
</feature>
<dbReference type="Proteomes" id="UP000190831">
    <property type="component" value="Chromosome C"/>
</dbReference>
<name>A0A1G4MAD3_LACFM</name>
<gene>
    <name evidence="2" type="ORF">LAFE_0C12772G</name>
</gene>
<feature type="region of interest" description="Disordered" evidence="1">
    <location>
        <begin position="588"/>
        <end position="618"/>
    </location>
</feature>
<feature type="compositionally biased region" description="Basic and acidic residues" evidence="1">
    <location>
        <begin position="104"/>
        <end position="113"/>
    </location>
</feature>
<feature type="compositionally biased region" description="Low complexity" evidence="1">
    <location>
        <begin position="114"/>
        <end position="132"/>
    </location>
</feature>
<feature type="region of interest" description="Disordered" evidence="1">
    <location>
        <begin position="207"/>
        <end position="236"/>
    </location>
</feature>
<evidence type="ECO:0000313" key="3">
    <source>
        <dbReference type="Proteomes" id="UP000190831"/>
    </source>
</evidence>
<dbReference type="AlphaFoldDB" id="A0A1G4MAD3"/>
<sequence>MSKSAEYVNHVSFDDLTPSLVDDQIQHLKNRNLPLTFTNPFVHIPPQYNPMYVESSTRFDDGSPGSSYGSGKRPLLNLDMAFATGSQRDVNSLGQLGPDWGYPDDLRRTKSDMSPDSSRSTSLTRTITTPSSFLSGKLPPAPYASSLKLGKDREATEIEDVDLGNMDRHLEKHIEHETDRNTQENSGSAAGYTTSAFSHLNEVEDKLMKGGSQGPEQSKKPPRRSFADMTDEEVAELEKKYESGARTNYNMQQFDFGEQQQLYIGPELNKNMGAANQKAFSIYPSRPCVTHKALSLSKINRSFDEYLQSVSAATSRDAMRTVLCYISGRRHTWSSVDWYVENAAKDGDYLVIMSRLPNYEQHLTNTKSTQNSSLEEYQFGKNVGSSRRKSDPKALSSTEVGLIIRDVDLLARQKCSEILDYYTEKCSKKYMKITVELIKEDSFEKSLTSAVSLYKPDLQIISTVSTNLQIKFKNGHVKLPFFMMRHYWVPTCVIPFEFINPALLGEPVKDARKAHRDRRYKSDEATLDELDQIVLKTLKNPFQPNGGGARAPIDDDSDVEDRSVNSYFPLDPKTKRKIEDFERVGYLRPMPTRRPSDLSKVTSYASSNKSSRRSSRVQFRDDYSPVYKVKSLLDASDDVLDDKDGTAVRKTKSISNMSSPPLSRKPSARRVKSHDTVQLIGAKKKSGKLGGFFKKLGFGK</sequence>
<evidence type="ECO:0000313" key="2">
    <source>
        <dbReference type="EMBL" id="SCW00822.1"/>
    </source>
</evidence>
<feature type="region of interest" description="Disordered" evidence="1">
    <location>
        <begin position="646"/>
        <end position="680"/>
    </location>
</feature>
<feature type="region of interest" description="Disordered" evidence="1">
    <location>
        <begin position="89"/>
        <end position="150"/>
    </location>
</feature>
<accession>A0A1G4MAD3</accession>
<dbReference type="OrthoDB" id="4068467at2759"/>